<keyword evidence="3" id="KW-1185">Reference proteome</keyword>
<evidence type="ECO:0000256" key="1">
    <source>
        <dbReference type="SAM" id="MobiDB-lite"/>
    </source>
</evidence>
<protein>
    <submittedName>
        <fullName evidence="2">Uncharacterized protein</fullName>
    </submittedName>
</protein>
<dbReference type="EMBL" id="JAINUL010000001">
    <property type="protein sequence ID" value="MCC0094811.1"/>
    <property type="molecule type" value="Genomic_DNA"/>
</dbReference>
<feature type="compositionally biased region" description="Basic and acidic residues" evidence="1">
    <location>
        <begin position="378"/>
        <end position="388"/>
    </location>
</feature>
<dbReference type="Proteomes" id="UP001520654">
    <property type="component" value="Unassembled WGS sequence"/>
</dbReference>
<sequence length="388" mass="42499">MPFPPSDMLAAQSKWLYFQGLEHKLRERHPELAHRVFFNSGGPFFYLKVNLSGESGVALAITRFGNTETWAILDPQSDSEPSVWAPSTPGEVLVDSLAAHAAAHLAGVPVASPWRWHQSERSDMTDLADLLTDSGVKVRRVVAGNGWFAYGPRHEPKLGLVESSRGHHLDAELPGGVLVRVSIKPNLGWTAHVHTPEWNAWGRIDLSRALTGRERPVPGVPLASASTERIAEVISGGFPTWAEVRPWDPFRGYTPPSPFGFDPTEAVLAQLSPLGFGDLREGVGGALVSDSHHVEWYEQEPKTPGNLLKPELVRLNGLAAAAGEDAPKRLILITNCGLSRPAAAFADQAKAFVFHFNPETGRLDPLNPRAQEALPPWEDSRKHDLEPW</sequence>
<evidence type="ECO:0000313" key="3">
    <source>
        <dbReference type="Proteomes" id="UP001520654"/>
    </source>
</evidence>
<accession>A0ABS8E0Y7</accession>
<feature type="region of interest" description="Disordered" evidence="1">
    <location>
        <begin position="364"/>
        <end position="388"/>
    </location>
</feature>
<reference evidence="2 3" key="1">
    <citation type="submission" date="2021-08" db="EMBL/GenBank/DDBJ databases">
        <title>Genomic Architecture of Streptomyces flavotricini NGL1 and Streptomyces erythrochromogenes HMS4 With Differential Plant Beneficial attributes and laccase production capabilities.</title>
        <authorList>
            <person name="Salwan R."/>
            <person name="Kaur R."/>
            <person name="Sharma V."/>
        </authorList>
    </citation>
    <scope>NUCLEOTIDE SEQUENCE [LARGE SCALE GENOMIC DNA]</scope>
    <source>
        <strain evidence="2 3">NGL1</strain>
    </source>
</reference>
<evidence type="ECO:0000313" key="2">
    <source>
        <dbReference type="EMBL" id="MCC0094811.1"/>
    </source>
</evidence>
<gene>
    <name evidence="2" type="ORF">K7B10_08440</name>
</gene>
<name>A0ABS8E0Y7_9ACTN</name>
<comment type="caution">
    <text evidence="2">The sequence shown here is derived from an EMBL/GenBank/DDBJ whole genome shotgun (WGS) entry which is preliminary data.</text>
</comment>
<organism evidence="2 3">
    <name type="scientific">Streptomyces flavotricini</name>
    <dbReference type="NCBI Taxonomy" id="66888"/>
    <lineage>
        <taxon>Bacteria</taxon>
        <taxon>Bacillati</taxon>
        <taxon>Actinomycetota</taxon>
        <taxon>Actinomycetes</taxon>
        <taxon>Kitasatosporales</taxon>
        <taxon>Streptomycetaceae</taxon>
        <taxon>Streptomyces</taxon>
    </lineage>
</organism>
<dbReference type="RefSeq" id="WP_229335401.1">
    <property type="nucleotide sequence ID" value="NZ_JAINUL010000001.1"/>
</dbReference>
<proteinExistence type="predicted"/>